<dbReference type="OrthoDB" id="9788539at2"/>
<gene>
    <name evidence="6" type="ORF">CBF29_01420</name>
</gene>
<dbReference type="Gene3D" id="3.20.20.140">
    <property type="entry name" value="Metal-dependent hydrolases"/>
    <property type="match status" value="1"/>
</dbReference>
<dbReference type="PANTHER" id="PTHR39181:SF1">
    <property type="entry name" value="TYROSINE-PROTEIN PHOSPHATASE YWQE"/>
    <property type="match status" value="1"/>
</dbReference>
<evidence type="ECO:0000313" key="7">
    <source>
        <dbReference type="Proteomes" id="UP000287605"/>
    </source>
</evidence>
<organism evidence="6 7">
    <name type="scientific">Vagococcus elongatus</name>
    <dbReference type="NCBI Taxonomy" id="180344"/>
    <lineage>
        <taxon>Bacteria</taxon>
        <taxon>Bacillati</taxon>
        <taxon>Bacillota</taxon>
        <taxon>Bacilli</taxon>
        <taxon>Lactobacillales</taxon>
        <taxon>Enterococcaceae</taxon>
        <taxon>Vagococcus</taxon>
    </lineage>
</organism>
<dbReference type="PIRSF" id="PIRSF016557">
    <property type="entry name" value="Caps_synth_CpsB"/>
    <property type="match status" value="1"/>
</dbReference>
<dbReference type="InterPro" id="IPR016195">
    <property type="entry name" value="Pol/histidinol_Pase-like"/>
</dbReference>
<protein>
    <recommendedName>
        <fullName evidence="5">Tyrosine-protein phosphatase</fullName>
        <ecNumber evidence="5">3.1.3.48</ecNumber>
    </recommendedName>
</protein>
<dbReference type="EMBL" id="NGKA01000002">
    <property type="protein sequence ID" value="RSU15284.1"/>
    <property type="molecule type" value="Genomic_DNA"/>
</dbReference>
<evidence type="ECO:0000256" key="5">
    <source>
        <dbReference type="PIRNR" id="PIRNR016557"/>
    </source>
</evidence>
<comment type="catalytic activity">
    <reaction evidence="4 5">
        <text>O-phospho-L-tyrosyl-[protein] + H2O = L-tyrosyl-[protein] + phosphate</text>
        <dbReference type="Rhea" id="RHEA:10684"/>
        <dbReference type="Rhea" id="RHEA-COMP:10136"/>
        <dbReference type="Rhea" id="RHEA-COMP:20101"/>
        <dbReference type="ChEBI" id="CHEBI:15377"/>
        <dbReference type="ChEBI" id="CHEBI:43474"/>
        <dbReference type="ChEBI" id="CHEBI:46858"/>
        <dbReference type="ChEBI" id="CHEBI:61978"/>
        <dbReference type="EC" id="3.1.3.48"/>
    </reaction>
</comment>
<dbReference type="RefSeq" id="WP_126807067.1">
    <property type="nucleotide sequence ID" value="NZ_NGKA01000002.1"/>
</dbReference>
<evidence type="ECO:0000256" key="4">
    <source>
        <dbReference type="ARBA" id="ARBA00051722"/>
    </source>
</evidence>
<evidence type="ECO:0000313" key="6">
    <source>
        <dbReference type="EMBL" id="RSU15284.1"/>
    </source>
</evidence>
<dbReference type="GO" id="GO:0030145">
    <property type="term" value="F:manganese ion binding"/>
    <property type="evidence" value="ECO:0007669"/>
    <property type="project" value="UniProtKB-UniRule"/>
</dbReference>
<comment type="similarity">
    <text evidence="1 5">Belongs to the metallo-dependent hydrolases superfamily. CpsB/CapC family.</text>
</comment>
<dbReference type="Pfam" id="PF19567">
    <property type="entry name" value="CpsB_CapC"/>
    <property type="match status" value="1"/>
</dbReference>
<proteinExistence type="inferred from homology"/>
<comment type="caution">
    <text evidence="6">The sequence shown here is derived from an EMBL/GenBank/DDBJ whole genome shotgun (WGS) entry which is preliminary data.</text>
</comment>
<reference evidence="6 7" key="1">
    <citation type="submission" date="2017-05" db="EMBL/GenBank/DDBJ databases">
        <title>Vagococcus spp. assemblies.</title>
        <authorList>
            <person name="Gulvik C.A."/>
        </authorList>
    </citation>
    <scope>NUCLEOTIDE SEQUENCE [LARGE SCALE GENOMIC DNA]</scope>
    <source>
        <strain evidence="6 7">CCUG 51432</strain>
    </source>
</reference>
<name>A0A430B4N6_9ENTE</name>
<sequence>MIDAHCHILPGRDDGVQTMDEALEMAQKAVASGITHILCTPHHNNGYFNNKSSDVIVAVAQLQEQLTAAEIPLILFEGQEVRLSDDLMALYHQGQLLGTDLEDRYMLVELPSDDIPDYTFGVFQELLEGGITPVIVHPERHDFFVSDPNQLVPFLRMGVLTQMTAPSYTGQFGKTIEKTAELMLEHGMIHMLASDAHNITTRPFLLREAYEKLEENFGVEKVNKFERTAKAVINGDRVIPGRFRQVQKRFFGLF</sequence>
<keyword evidence="2 5" id="KW-0378">Hydrolase</keyword>
<keyword evidence="7" id="KW-1185">Reference proteome</keyword>
<dbReference type="SUPFAM" id="SSF89550">
    <property type="entry name" value="PHP domain-like"/>
    <property type="match status" value="1"/>
</dbReference>
<accession>A0A430B4N6</accession>
<evidence type="ECO:0000256" key="3">
    <source>
        <dbReference type="ARBA" id="ARBA00022912"/>
    </source>
</evidence>
<evidence type="ECO:0000256" key="2">
    <source>
        <dbReference type="ARBA" id="ARBA00022801"/>
    </source>
</evidence>
<dbReference type="AlphaFoldDB" id="A0A430B4N6"/>
<dbReference type="PANTHER" id="PTHR39181">
    <property type="entry name" value="TYROSINE-PROTEIN PHOSPHATASE YWQE"/>
    <property type="match status" value="1"/>
</dbReference>
<dbReference type="InterPro" id="IPR016667">
    <property type="entry name" value="Caps_polysacc_synth_CpsB/CapC"/>
</dbReference>
<dbReference type="Proteomes" id="UP000287605">
    <property type="component" value="Unassembled WGS sequence"/>
</dbReference>
<dbReference type="GO" id="GO:0004725">
    <property type="term" value="F:protein tyrosine phosphatase activity"/>
    <property type="evidence" value="ECO:0007669"/>
    <property type="project" value="UniProtKB-UniRule"/>
</dbReference>
<keyword evidence="3 5" id="KW-0904">Protein phosphatase</keyword>
<dbReference type="EC" id="3.1.3.48" evidence="5"/>
<evidence type="ECO:0000256" key="1">
    <source>
        <dbReference type="ARBA" id="ARBA00005750"/>
    </source>
</evidence>